<dbReference type="Pfam" id="PF02779">
    <property type="entry name" value="Transket_pyr"/>
    <property type="match status" value="1"/>
</dbReference>
<gene>
    <name evidence="3" type="ORF">S12H4_24198</name>
</gene>
<comment type="caution">
    <text evidence="3">The sequence shown here is derived from an EMBL/GenBank/DDBJ whole genome shotgun (WGS) entry which is preliminary data.</text>
</comment>
<dbReference type="InterPro" id="IPR005475">
    <property type="entry name" value="Transketolase-like_Pyr-bd"/>
</dbReference>
<keyword evidence="1" id="KW-0786">Thiamine pyrophosphate</keyword>
<organism evidence="3">
    <name type="scientific">marine sediment metagenome</name>
    <dbReference type="NCBI Taxonomy" id="412755"/>
    <lineage>
        <taxon>unclassified sequences</taxon>
        <taxon>metagenomes</taxon>
        <taxon>ecological metagenomes</taxon>
    </lineage>
</organism>
<protein>
    <recommendedName>
        <fullName evidence="2">Transketolase-like pyrimidine-binding domain-containing protein</fullName>
    </recommendedName>
</protein>
<sequence>LDEFGPDKVRNTPISEAAIVGTAIGCSAVGMRPVAELMFDDFIFVAGDQVVNQMAKLRYMTGGQIKLPLTIRMAMGGGVSQAAQHAQCVMGMFMNVPGLKIVCPSDAYDAKGITKSAIRDDNPVLIFEHLMLYENVFEVPDEEYFVPIGKAERKLLLLVFV</sequence>
<feature type="non-terminal residue" evidence="3">
    <location>
        <position position="1"/>
    </location>
</feature>
<dbReference type="EMBL" id="BARW01013063">
    <property type="protein sequence ID" value="GAI75707.1"/>
    <property type="molecule type" value="Genomic_DNA"/>
</dbReference>
<dbReference type="Gene3D" id="3.40.50.970">
    <property type="match status" value="1"/>
</dbReference>
<dbReference type="InterPro" id="IPR029061">
    <property type="entry name" value="THDP-binding"/>
</dbReference>
<accession>X1R4L7</accession>
<evidence type="ECO:0000259" key="2">
    <source>
        <dbReference type="SMART" id="SM00861"/>
    </source>
</evidence>
<dbReference type="SMART" id="SM00861">
    <property type="entry name" value="Transket_pyr"/>
    <property type="match status" value="1"/>
</dbReference>
<dbReference type="AlphaFoldDB" id="X1R4L7"/>
<dbReference type="CDD" id="cd07036">
    <property type="entry name" value="TPP_PYR_E1-PDHc-beta_like"/>
    <property type="match status" value="1"/>
</dbReference>
<name>X1R4L7_9ZZZZ</name>
<dbReference type="PANTHER" id="PTHR43257">
    <property type="entry name" value="PYRUVATE DEHYDROGENASE E1 COMPONENT BETA SUBUNIT"/>
    <property type="match status" value="1"/>
</dbReference>
<reference evidence="3" key="1">
    <citation type="journal article" date="2014" name="Front. Microbiol.">
        <title>High frequency of phylogenetically diverse reductive dehalogenase-homologous genes in deep subseafloor sedimentary metagenomes.</title>
        <authorList>
            <person name="Kawai M."/>
            <person name="Futagami T."/>
            <person name="Toyoda A."/>
            <person name="Takaki Y."/>
            <person name="Nishi S."/>
            <person name="Hori S."/>
            <person name="Arai W."/>
            <person name="Tsubouchi T."/>
            <person name="Morono Y."/>
            <person name="Uchiyama I."/>
            <person name="Ito T."/>
            <person name="Fujiyama A."/>
            <person name="Inagaki F."/>
            <person name="Takami H."/>
        </authorList>
    </citation>
    <scope>NUCLEOTIDE SEQUENCE</scope>
    <source>
        <strain evidence="3">Expedition CK06-06</strain>
    </source>
</reference>
<evidence type="ECO:0000256" key="1">
    <source>
        <dbReference type="ARBA" id="ARBA00023052"/>
    </source>
</evidence>
<dbReference type="SUPFAM" id="SSF52518">
    <property type="entry name" value="Thiamin diphosphate-binding fold (THDP-binding)"/>
    <property type="match status" value="1"/>
</dbReference>
<feature type="domain" description="Transketolase-like pyrimidine-binding" evidence="2">
    <location>
        <begin position="1"/>
        <end position="135"/>
    </location>
</feature>
<evidence type="ECO:0000313" key="3">
    <source>
        <dbReference type="EMBL" id="GAI75707.1"/>
    </source>
</evidence>
<dbReference type="PANTHER" id="PTHR43257:SF2">
    <property type="entry name" value="PYRUVATE DEHYDROGENASE E1 COMPONENT SUBUNIT BETA"/>
    <property type="match status" value="1"/>
</dbReference>
<proteinExistence type="predicted"/>